<reference evidence="1 2" key="1">
    <citation type="submission" date="2021-08" db="EMBL/GenBank/DDBJ databases">
        <authorList>
            <person name="Peeters C."/>
        </authorList>
    </citation>
    <scope>NUCLEOTIDE SEQUENCE [LARGE SCALE GENOMIC DNA]</scope>
    <source>
        <strain evidence="1 2">LMG 23992</strain>
    </source>
</reference>
<keyword evidence="2" id="KW-1185">Reference proteome</keyword>
<name>A0ABN7Z6M6_9BURK</name>
<sequence length="73" mass="7835">MSAEVVKLELPDGSDPLRSLARLTVLRLTGEFSGYEPPAPRRGPAAGEHNADFYAELAIDEEEPARLSQAGVV</sequence>
<accession>A0ABN7Z6M6</accession>
<organism evidence="1 2">
    <name type="scientific">Cupriavidus laharis</name>
    <dbReference type="NCBI Taxonomy" id="151654"/>
    <lineage>
        <taxon>Bacteria</taxon>
        <taxon>Pseudomonadati</taxon>
        <taxon>Pseudomonadota</taxon>
        <taxon>Betaproteobacteria</taxon>
        <taxon>Burkholderiales</taxon>
        <taxon>Burkholderiaceae</taxon>
        <taxon>Cupriavidus</taxon>
    </lineage>
</organism>
<dbReference type="EMBL" id="CAJZAI010000015">
    <property type="protein sequence ID" value="CAG9181622.1"/>
    <property type="molecule type" value="Genomic_DNA"/>
</dbReference>
<dbReference type="SUPFAM" id="SSF89796">
    <property type="entry name" value="CoA-transferase family III (CaiB/BaiF)"/>
    <property type="match status" value="1"/>
</dbReference>
<gene>
    <name evidence="1" type="ORF">LMG23992_04543</name>
</gene>
<protein>
    <submittedName>
        <fullName evidence="1">Uncharacterized protein</fullName>
    </submittedName>
</protein>
<comment type="caution">
    <text evidence="1">The sequence shown here is derived from an EMBL/GenBank/DDBJ whole genome shotgun (WGS) entry which is preliminary data.</text>
</comment>
<evidence type="ECO:0000313" key="1">
    <source>
        <dbReference type="EMBL" id="CAG9181622.1"/>
    </source>
</evidence>
<dbReference type="Proteomes" id="UP000727654">
    <property type="component" value="Unassembled WGS sequence"/>
</dbReference>
<evidence type="ECO:0000313" key="2">
    <source>
        <dbReference type="Proteomes" id="UP000727654"/>
    </source>
</evidence>
<dbReference type="InterPro" id="IPR023606">
    <property type="entry name" value="CoA-Trfase_III_dom_1_sf"/>
</dbReference>
<dbReference type="Gene3D" id="3.40.50.10540">
    <property type="entry name" value="Crotonobetainyl-coa:carnitine coa-transferase, domain 1"/>
    <property type="match status" value="1"/>
</dbReference>
<proteinExistence type="predicted"/>